<gene>
    <name evidence="1" type="ORF">METZ01_LOCUS366384</name>
</gene>
<reference evidence="1" key="1">
    <citation type="submission" date="2018-05" db="EMBL/GenBank/DDBJ databases">
        <authorList>
            <person name="Lanie J.A."/>
            <person name="Ng W.-L."/>
            <person name="Kazmierczak K.M."/>
            <person name="Andrzejewski T.M."/>
            <person name="Davidsen T.M."/>
            <person name="Wayne K.J."/>
            <person name="Tettelin H."/>
            <person name="Glass J.I."/>
            <person name="Rusch D."/>
            <person name="Podicherti R."/>
            <person name="Tsui H.-C.T."/>
            <person name="Winkler M.E."/>
        </authorList>
    </citation>
    <scope>NUCLEOTIDE SEQUENCE</scope>
</reference>
<organism evidence="1">
    <name type="scientific">marine metagenome</name>
    <dbReference type="NCBI Taxonomy" id="408172"/>
    <lineage>
        <taxon>unclassified sequences</taxon>
        <taxon>metagenomes</taxon>
        <taxon>ecological metagenomes</taxon>
    </lineage>
</organism>
<evidence type="ECO:0000313" key="1">
    <source>
        <dbReference type="EMBL" id="SVD13530.1"/>
    </source>
</evidence>
<feature type="non-terminal residue" evidence="1">
    <location>
        <position position="38"/>
    </location>
</feature>
<sequence length="38" mass="4711">MRFLLNLRYYFDSYSNPCQQLFSFIFTVLLYSGFQEMQ</sequence>
<dbReference type="EMBL" id="UINC01131680">
    <property type="protein sequence ID" value="SVD13530.1"/>
    <property type="molecule type" value="Genomic_DNA"/>
</dbReference>
<name>A0A382SUD4_9ZZZZ</name>
<protein>
    <submittedName>
        <fullName evidence="1">Uncharacterized protein</fullName>
    </submittedName>
</protein>
<dbReference type="AlphaFoldDB" id="A0A382SUD4"/>
<proteinExistence type="predicted"/>
<accession>A0A382SUD4</accession>